<evidence type="ECO:0008006" key="4">
    <source>
        <dbReference type="Google" id="ProtNLM"/>
    </source>
</evidence>
<sequence length="150" mass="16685">MVADQERICKTLGIKDAMGMIPERRTVRAAAEVIFSLWFAVIVFFTVLSDGRLLNLHGAMTGHASWVALSLLAWATWIAFAAMLLVGPWRQRRRLQFYASMATIMFCATLGAYSMLPTSTPDWFRAVLTGSIAGLASIIASWLVRRRAQC</sequence>
<organism evidence="2 3">
    <name type="scientific">Novosphingobium pokkalii</name>
    <dbReference type="NCBI Taxonomy" id="1770194"/>
    <lineage>
        <taxon>Bacteria</taxon>
        <taxon>Pseudomonadati</taxon>
        <taxon>Pseudomonadota</taxon>
        <taxon>Alphaproteobacteria</taxon>
        <taxon>Sphingomonadales</taxon>
        <taxon>Sphingomonadaceae</taxon>
        <taxon>Novosphingobium</taxon>
    </lineage>
</organism>
<feature type="transmembrane region" description="Helical" evidence="1">
    <location>
        <begin position="97"/>
        <end position="117"/>
    </location>
</feature>
<comment type="caution">
    <text evidence="2">The sequence shown here is derived from an EMBL/GenBank/DDBJ whole genome shotgun (WGS) entry which is preliminary data.</text>
</comment>
<feature type="transmembrane region" description="Helical" evidence="1">
    <location>
        <begin position="63"/>
        <end position="85"/>
    </location>
</feature>
<keyword evidence="1" id="KW-0472">Membrane</keyword>
<gene>
    <name evidence="2" type="ORF">ACFOOT_07210</name>
</gene>
<dbReference type="Proteomes" id="UP001595683">
    <property type="component" value="Unassembled WGS sequence"/>
</dbReference>
<protein>
    <recommendedName>
        <fullName evidence="4">Transmembrane protein</fullName>
    </recommendedName>
</protein>
<keyword evidence="1" id="KW-1133">Transmembrane helix</keyword>
<dbReference type="EMBL" id="JBHRYE010000011">
    <property type="protein sequence ID" value="MFC3671206.1"/>
    <property type="molecule type" value="Genomic_DNA"/>
</dbReference>
<name>A0ABV7V3C8_9SPHN</name>
<evidence type="ECO:0000313" key="2">
    <source>
        <dbReference type="EMBL" id="MFC3671206.1"/>
    </source>
</evidence>
<feature type="transmembrane region" description="Helical" evidence="1">
    <location>
        <begin position="123"/>
        <end position="144"/>
    </location>
</feature>
<feature type="transmembrane region" description="Helical" evidence="1">
    <location>
        <begin position="29"/>
        <end position="48"/>
    </location>
</feature>
<evidence type="ECO:0000313" key="3">
    <source>
        <dbReference type="Proteomes" id="UP001595683"/>
    </source>
</evidence>
<evidence type="ECO:0000256" key="1">
    <source>
        <dbReference type="SAM" id="Phobius"/>
    </source>
</evidence>
<proteinExistence type="predicted"/>
<reference evidence="3" key="1">
    <citation type="journal article" date="2019" name="Int. J. Syst. Evol. Microbiol.">
        <title>The Global Catalogue of Microorganisms (GCM) 10K type strain sequencing project: providing services to taxonomists for standard genome sequencing and annotation.</title>
        <authorList>
            <consortium name="The Broad Institute Genomics Platform"/>
            <consortium name="The Broad Institute Genome Sequencing Center for Infectious Disease"/>
            <person name="Wu L."/>
            <person name="Ma J."/>
        </authorList>
    </citation>
    <scope>NUCLEOTIDE SEQUENCE [LARGE SCALE GENOMIC DNA]</scope>
    <source>
        <strain evidence="3">KCTC 42224</strain>
    </source>
</reference>
<keyword evidence="1" id="KW-0812">Transmembrane</keyword>
<dbReference type="RefSeq" id="WP_191322479.1">
    <property type="nucleotide sequence ID" value="NZ_BMZP01000001.1"/>
</dbReference>
<keyword evidence="3" id="KW-1185">Reference proteome</keyword>
<accession>A0ABV7V3C8</accession>